<dbReference type="GO" id="GO:0045053">
    <property type="term" value="P:protein retention in Golgi apparatus"/>
    <property type="evidence" value="ECO:0007669"/>
    <property type="project" value="TreeGrafter"/>
</dbReference>
<feature type="compositionally biased region" description="Polar residues" evidence="4">
    <location>
        <begin position="721"/>
        <end position="731"/>
    </location>
</feature>
<dbReference type="CDD" id="cd14306">
    <property type="entry name" value="UBA_VP13D"/>
    <property type="match status" value="1"/>
</dbReference>
<dbReference type="InterPro" id="IPR026847">
    <property type="entry name" value="VPS13"/>
</dbReference>
<feature type="region of interest" description="Disordered" evidence="4">
    <location>
        <begin position="1312"/>
        <end position="1339"/>
    </location>
</feature>
<dbReference type="PROSITE" id="PS50030">
    <property type="entry name" value="UBA"/>
    <property type="match status" value="1"/>
</dbReference>
<reference evidence="6 7" key="1">
    <citation type="submission" date="2023-03" db="EMBL/GenBank/DDBJ databases">
        <title>Genome insight into feeding habits of ladybird beetles.</title>
        <authorList>
            <person name="Li H.-S."/>
            <person name="Huang Y.-H."/>
            <person name="Pang H."/>
        </authorList>
    </citation>
    <scope>NUCLEOTIDE SEQUENCE [LARGE SCALE GENOMIC DNA]</scope>
    <source>
        <strain evidence="6">SYSU_2023b</strain>
        <tissue evidence="6">Whole body</tissue>
    </source>
</reference>
<evidence type="ECO:0000259" key="5">
    <source>
        <dbReference type="PROSITE" id="PS50030"/>
    </source>
</evidence>
<keyword evidence="2" id="KW-0813">Transport</keyword>
<feature type="region of interest" description="Disordered" evidence="4">
    <location>
        <begin position="711"/>
        <end position="736"/>
    </location>
</feature>
<evidence type="ECO:0000313" key="6">
    <source>
        <dbReference type="EMBL" id="KAK9889536.1"/>
    </source>
</evidence>
<dbReference type="EMBL" id="JARQZJ010000123">
    <property type="protein sequence ID" value="KAK9889536.1"/>
    <property type="molecule type" value="Genomic_DNA"/>
</dbReference>
<keyword evidence="3" id="KW-0445">Lipid transport</keyword>
<name>A0AAW1V8Z4_9CUCU</name>
<dbReference type="Gene3D" id="2.80.10.50">
    <property type="match status" value="1"/>
</dbReference>
<evidence type="ECO:0000256" key="4">
    <source>
        <dbReference type="SAM" id="MobiDB-lite"/>
    </source>
</evidence>
<evidence type="ECO:0000256" key="3">
    <source>
        <dbReference type="ARBA" id="ARBA00023055"/>
    </source>
</evidence>
<dbReference type="InterPro" id="IPR026854">
    <property type="entry name" value="VPS13_N"/>
</dbReference>
<dbReference type="GO" id="GO:0006623">
    <property type="term" value="P:protein targeting to vacuole"/>
    <property type="evidence" value="ECO:0007669"/>
    <property type="project" value="TreeGrafter"/>
</dbReference>
<feature type="region of interest" description="Disordered" evidence="4">
    <location>
        <begin position="1079"/>
        <end position="1098"/>
    </location>
</feature>
<dbReference type="Pfam" id="PF25036">
    <property type="entry name" value="VPS13_VAB"/>
    <property type="match status" value="1"/>
</dbReference>
<evidence type="ECO:0000256" key="2">
    <source>
        <dbReference type="ARBA" id="ARBA00022448"/>
    </source>
</evidence>
<dbReference type="InterPro" id="IPR015940">
    <property type="entry name" value="UBA"/>
</dbReference>
<feature type="compositionally biased region" description="Polar residues" evidence="4">
    <location>
        <begin position="968"/>
        <end position="982"/>
    </location>
</feature>
<dbReference type="InterPro" id="IPR056747">
    <property type="entry name" value="VPS13-like_M"/>
</dbReference>
<dbReference type="Pfam" id="PF12624">
    <property type="entry name" value="VPS13_N"/>
    <property type="match status" value="2"/>
</dbReference>
<keyword evidence="7" id="KW-1185">Reference proteome</keyword>
<dbReference type="SUPFAM" id="SSF46934">
    <property type="entry name" value="UBA-like"/>
    <property type="match status" value="1"/>
</dbReference>
<dbReference type="InterPro" id="IPR009060">
    <property type="entry name" value="UBA-like_sf"/>
</dbReference>
<feature type="region of interest" description="Disordered" evidence="4">
    <location>
        <begin position="967"/>
        <end position="992"/>
    </location>
</feature>
<organism evidence="6 7">
    <name type="scientific">Henosepilachna vigintioctopunctata</name>
    <dbReference type="NCBI Taxonomy" id="420089"/>
    <lineage>
        <taxon>Eukaryota</taxon>
        <taxon>Metazoa</taxon>
        <taxon>Ecdysozoa</taxon>
        <taxon>Arthropoda</taxon>
        <taxon>Hexapoda</taxon>
        <taxon>Insecta</taxon>
        <taxon>Pterygota</taxon>
        <taxon>Neoptera</taxon>
        <taxon>Endopterygota</taxon>
        <taxon>Coleoptera</taxon>
        <taxon>Polyphaga</taxon>
        <taxon>Cucujiformia</taxon>
        <taxon>Coccinelloidea</taxon>
        <taxon>Coccinellidae</taxon>
        <taxon>Epilachninae</taxon>
        <taxon>Epilachnini</taxon>
        <taxon>Henosepilachna</taxon>
    </lineage>
</organism>
<comment type="similarity">
    <text evidence="1">Belongs to the VPS13 family.</text>
</comment>
<evidence type="ECO:0000256" key="1">
    <source>
        <dbReference type="ARBA" id="ARBA00006545"/>
    </source>
</evidence>
<dbReference type="Proteomes" id="UP001431783">
    <property type="component" value="Unassembled WGS sequence"/>
</dbReference>
<sequence>MLEGLAAWILNNYLGKYVENLNTDQLSIALLSGKVELENLPLKKDALIHLGLPVVIKAGFIGKISLQIPVRQIRSAPWVILIEQLYLVASPLPVDEWDAENEEVARQELKLSALDKMEARWRLETESVDNNCHTYYSSTYSTWLNFGTGVISDIIENIQLKILDVHIHYEDTIGIKDKMMVFGITIDSLSAQSCDSNWSPGFCHLDKGGESFKLLEMQKLGIYWEELKPDEMKGKQSLGDLAISMSPQNTMKNVKHFILPPASAQAHLKNNHSEQPLRSMDTPRFACDLVLDDVPITLVDWQYDQLVKCLQDDPFSWWIYAINCLYPEKPPAICKRRPTWENCLEMARQNVQYVKAYSKLLVAPGIILSNEEKKLKDQVELEREYDELVILREVAMRTVKLPKKKPYQNNSAGRSMLENWFPGWVGWYSGTNESTTENTSPEAKQLEGEILQVLADSAENNTIFKRDAVFGKFTFCLKRGCINLCTARDDTRESSPMLELEFKNLSINIVSKPRTDAHLVELSLGALYLKDKIAQNSLFSVLVGPPGYERTQIARSRTPHSPRVSVVNQLDYCNDCLFYIAYEKKPQNSMCDYRLCIQTKSLDIVYQPNAIKWLLEFVCLPYKKNITQSRIEAMKSRTKKELMKNWEQILGGRTINRTTWDLQLDISAPQIIFVENFWDQSSSMAVIDFGRLQLKNSIENMTTEIDNSISKASEDDETFLTPCSTPPQSEASDSEDQTLDLSSNLDALPADSLNESTLHQKLYDRYSVELTDMQILVGKIKDNWRYAHNKGSSTLHVLDRFNISVQIERRIIHTVDPLYPSLTVNANLPKLVAHLNESKISSARNLLHVITTTGLPSPFKGTETLNGELLDDIDEEEQSVSVDTSLEMSKQLMVQFIVDHMSLEVQSRGRSVAELQVSGVKVALMRRSTDMSVTLTVHSLLLVDALQTFGPDFELLVASHKHVGMDSMSGSLRDSEPTSPMSPASPDPNISRPILTSPVALTQALTSLTASPHICDPNLRTTTVLDAEALITFEFVLISGQEPMQIAIVQFNNLDIIANQETIVELMGFTRRVFPTSQKHSGAKLQTTTPSSVRASTDSLPSVIEPTMGKTELTFDFHRLNVLLLRGVVQDGVLQGKKICTATMSGAKIHATVSDKVEIEGSLGGLQILDLTPEGHMHQRIVSVGKDPLLPDEIHPLYAMNLIDHNEPTAFSFKVLRNLKAADGKDVADVTIRMASLWYTHSPHFVCELQSCATEFKQYMSNLARSIRSAATDMALGLVQARTEALAQSLYMNARLSSSIYGSAFSLSECSSPRKRRRSSSMGASGYTSARDTLPQTPYSPDDIDDFVIDIKLDVVLDSPIVILPRANNSGEIFIAHLGRINVTNKDSKENISNGYLDGYSESRTESYEIEIRNMNVYSLDTCLRRTKDSKKDLSSMYKLEVLYNCDTLAKPILHDTLVKLNIEREITKGITTTFSSESSLPMDDDELSGESTMSNVQISGSVVNALKVSLTRMQYEQLLDTLQWLTSTPKIAESQTVLRSTKPQSTLGDIYEEDTGVSTLNMDPHVRAKLFPSIANVPKSKPTGSRMANLKVSFELPVFTIELRGNMPSTEQGLIDVSFRDFVFNYEKTHQYETNIQVSLRSIYMEDLLQPEGSKLRAMMISSSGSIDPAPVGTCVSRSCPDMTYNPFYPTPFHGSLPDHLETSRIFGADSCKPNVSTFQRIDRLYPSTPPPSPTHGKRRDIEKNLVLVSVLLVDKDAPNFDSQYNSLSISTSVDFNCLDLVVSVESWVVLIDFFSGSLKNSSSVSDKVPQVADNVGTDIVSENIETNITIRSLSMVLVKSELDIARANISKVEIAVTSLGLKKEVKGNLGSMSLLDLTPHGQLYRQRFLTSGSQALNFKYIRYASNDSKNYDAQLEIGMSSVMYIHTKRFVTELQAFFNHFTHLQRVMEGIRAATSGQKMRNEPLKLSLSIYAGSPIILVPVSSKSSELLVINLGQLVVKNKFAYSDSKISSTVTKNSDNKTLLDIMSLELQNMDLYMGCKVKDVKSSNNSISDSFQSDGIQITRNGPSLLTKKIQLKFKVERNMLKHHPNYRFVPDMSIYGQLSTLDATLDLNQYRLLKGLFTYNLGEDTERILPSVSSPTTSSSSSASDSWTLSSIKLDLQNVTLRLRENVTSPPLTCINFIKSRLTVETFSNLCQDIDLVSQEILVMDTRYDQSPGVEPPNVFTNILQPVKSTSQGAVVQAEIHSRKRQDLIKFTILLNNMRLMAVFDWWEALQKFIFQDVDSVSSSPEHQKLQASSSNKSEHGTLEVKLNITDSEIVVVENTAQWDTNAVILKSTTVVTYKPNNVQKPLSCSLNHCEMFSCILGMEDDTALSIIDPITLSIDVNGNKKMEAQLQYLKVRLSYYDMKMFMKILNSLPKQMLSSQSLQGKQTYFKDRVDKLFSLGFTRDDCVIALEKNENKLDEAAIWLTKNAIPRNELDADNGLPIGVECVEVKAQCISICIIDDCGDSDVPLLEISLNDLCLQQNLSEKETSDTLYRQGSLCCVLAGDYYNRVLSGWEPVVEPWNCNIDWHKSLSADLTKNRLNIEVCSTGILDVNITSTLLDLYKQVKENWTKDYYNYKDKNTDNTDSNIKQICQSPTYRQRSPFIPFALKNDTGSILHFSTVISEVDDVEATQSRLPQDSTITVLPGDTAPFSFSVRDKMRHQDSHKRKMHQLIVKVDGWQETLPPVSVDKVGIYFRHSMVEIKSRSNIEADIPPARIIFDVTLEGSARKLITIRSAVLVRNKLPETLEIKLESQYLGSGWVPSKSVNIDSEKTLAIPLQYAHSDIDIRPVGDSNKYSFCKPSISWKQSNTEMMYELLKCSSSNGVDYRFCCDITKERYVIAGSYKSDHPAHRITLLPTVKIVNLLPIDLTYRIKGDNGRIIPGSSKALTKVDPNDVIEINILVESFVYSTSVIIPAGCVTDFSCRIRLEDKFERKLYLQAVILCNKEAKIKLAISAPFWIVNRTGLPLVFKQAGTAALAAGQLEEHEFARMLLPLLFSFSDHDASPTIVARVGNHVVREGTSQWCPNFHVQKGIQIRKLRVTMPDGRPDTVFVVGIEVRPGRGRYRSTTLVIISPRYQVHNRSSYQLVFCQSYFTLTLSDPSQQKNSLKLMPNSHMPFHWPRLDQDQYLCVSIKDIPDCCWSGGLKIDANNSLHVNIRDANGRVYFLRLEISLQGATFVIVFTDADTLPPPIRVDNFSEVSLTFSQSSCREIHHSTARAHSSIPYAWDQPTQQPLLTVVAPGGVCKTYDMSKLGPAAGLTYENFIYVAFVGTFKNDVLNPLDVENQELVLDVVNETQVVLARKRQGQRSQLWRMTSTGHLQHEGSSPPYHPNQPRSEHVLVLDIEGNAPQPNSYSRLMLRRMDPRRVSTQLWKFTDDCLLCCAHYNMCIQAQDGFYGLRKGNAVVLGLPQTKSRKLTNKGVPIEQAVGRQRLRPGSGFLSVEIIMDGPTRVLVIKDMKEKKLYATSDDREWGRIALQQRPHLYLNGDDVEEVDRREFQFTVHLLGVGVSVVCCKTQEELLYGTFSNIVGEVIITPDSKTVSISVGDVQVDNQLLETTTPVVLYVTPPNTRSSDEGEQELPAILFQTEIQKKVNENAVVFKYLILRFKNISVILEELLLLKFCSFAGIHSQEEELFNKDENDFETQRLLTKDSTAHSKRYYFGVIQLVPNEIRLSVKTASKLSSNLQKIKKKLGLTLIKFEDAAIILHAFDRKHPFETWQFLLDSIKKHFRDELMWQAGNILGSVDFLGNPLGFVNDVTEGLSAFFDGNVSALVKNVTHGISNSAAKVTESLSDGLGRVAMDDHHEETRQRYKRVDTGRSKDHIIAGFKGLGFGLLGGATSIFKQVYEGVANDGIQGAFSGMGKGLVGAFTKPVVGVLDLASETARAVRDSSRSKIVFERHRNPRCVQGYGGLLPRYSLKQSQGQQYLYMVNDKNYDEQLIAFDILGSASEDLQCIVSNKRIRIVANNQELTPIIDCHLINLISCKVVEEKEHSEVRHYIEIVQHVAGTTSAILVNPDPVKKPRVRCRTVELARTVAQQINYAKRLYTEFLYTLQTENITAED</sequence>
<dbReference type="Pfam" id="PF25033">
    <property type="entry name" value="VPS13_M"/>
    <property type="match status" value="1"/>
</dbReference>
<dbReference type="PANTHER" id="PTHR16166">
    <property type="entry name" value="VACUOLAR PROTEIN SORTING-ASSOCIATED PROTEIN VPS13"/>
    <property type="match status" value="1"/>
</dbReference>
<dbReference type="SUPFAM" id="SSF50370">
    <property type="entry name" value="Ricin B-like lectins"/>
    <property type="match status" value="1"/>
</dbReference>
<dbReference type="CDD" id="cd23453">
    <property type="entry name" value="beta-trefoil_Ricin_VPS13D"/>
    <property type="match status" value="1"/>
</dbReference>
<protein>
    <recommendedName>
        <fullName evidence="5">UBA domain-containing protein</fullName>
    </recommendedName>
</protein>
<dbReference type="InterPro" id="IPR035992">
    <property type="entry name" value="Ricin_B-like_lectins"/>
</dbReference>
<evidence type="ECO:0000313" key="7">
    <source>
        <dbReference type="Proteomes" id="UP001431783"/>
    </source>
</evidence>
<dbReference type="GO" id="GO:0007005">
    <property type="term" value="P:mitochondrion organization"/>
    <property type="evidence" value="ECO:0007669"/>
    <property type="project" value="TreeGrafter"/>
</dbReference>
<dbReference type="PANTHER" id="PTHR16166:SF141">
    <property type="entry name" value="INTERMEMBRANE LIPID TRANSFER PROTEIN VPS13D"/>
    <property type="match status" value="1"/>
</dbReference>
<feature type="compositionally biased region" description="Polar residues" evidence="4">
    <location>
        <begin position="1322"/>
        <end position="1339"/>
    </location>
</feature>
<feature type="domain" description="UBA" evidence="5">
    <location>
        <begin position="2437"/>
        <end position="2476"/>
    </location>
</feature>
<dbReference type="SMART" id="SM00165">
    <property type="entry name" value="UBA"/>
    <property type="match status" value="1"/>
</dbReference>
<dbReference type="InterPro" id="IPR009543">
    <property type="entry name" value="VPS13_VAB"/>
</dbReference>
<proteinExistence type="inferred from homology"/>
<dbReference type="Gene3D" id="1.10.8.10">
    <property type="entry name" value="DNA helicase RuvA subunit, C-terminal domain"/>
    <property type="match status" value="1"/>
</dbReference>
<dbReference type="InterPro" id="IPR041969">
    <property type="entry name" value="VP13D_UBA"/>
</dbReference>
<accession>A0AAW1V8Z4</accession>
<dbReference type="GO" id="GO:0006869">
    <property type="term" value="P:lipid transport"/>
    <property type="evidence" value="ECO:0007669"/>
    <property type="project" value="UniProtKB-KW"/>
</dbReference>
<gene>
    <name evidence="6" type="ORF">WA026_006891</name>
</gene>
<comment type="caution">
    <text evidence="6">The sequence shown here is derived from an EMBL/GenBank/DDBJ whole genome shotgun (WGS) entry which is preliminary data.</text>
</comment>